<proteinExistence type="inferred from homology"/>
<evidence type="ECO:0000313" key="7">
    <source>
        <dbReference type="Proteomes" id="UP000019276"/>
    </source>
</evidence>
<dbReference type="Pfam" id="PF02894">
    <property type="entry name" value="GFO_IDH_MocA_C"/>
    <property type="match status" value="1"/>
</dbReference>
<dbReference type="InterPro" id="IPR036291">
    <property type="entry name" value="NAD(P)-bd_dom_sf"/>
</dbReference>
<dbReference type="EMBL" id="ARZY01000058">
    <property type="protein sequence ID" value="EWH08229.1"/>
    <property type="molecule type" value="Genomic_DNA"/>
</dbReference>
<name>W7Q627_9ALTE</name>
<comment type="caution">
    <text evidence="6">The sequence shown here is derived from an EMBL/GenBank/DDBJ whole genome shotgun (WGS) entry which is preliminary data.</text>
</comment>
<organism evidence="6 7">
    <name type="scientific">Catenovulum agarivorans DS-2</name>
    <dbReference type="NCBI Taxonomy" id="1328313"/>
    <lineage>
        <taxon>Bacteria</taxon>
        <taxon>Pseudomonadati</taxon>
        <taxon>Pseudomonadota</taxon>
        <taxon>Gammaproteobacteria</taxon>
        <taxon>Alteromonadales</taxon>
        <taxon>Alteromonadaceae</taxon>
        <taxon>Catenovulum</taxon>
    </lineage>
</organism>
<evidence type="ECO:0000256" key="1">
    <source>
        <dbReference type="ARBA" id="ARBA00010928"/>
    </source>
</evidence>
<dbReference type="InterPro" id="IPR051317">
    <property type="entry name" value="Gfo/Idh/MocA_oxidoreduct"/>
</dbReference>
<dbReference type="Proteomes" id="UP000019276">
    <property type="component" value="Unassembled WGS sequence"/>
</dbReference>
<dbReference type="AlphaFoldDB" id="W7Q627"/>
<dbReference type="eggNOG" id="COG0673">
    <property type="taxonomic scope" value="Bacteria"/>
</dbReference>
<sequence>MKNPSEKKQEYKATMFNGVYTKYSSKLADKPPPIGGKMQTNDIIRVGLIGFGFSAQTFHLPFLTAENGFNITAVSSSQAEHVQNTLPNAQIYSQAQALIAQANVDLVVITAPNDVHYSLAELALQHNKHVLVEKPFVTTSAQGEALIALAKQQQRVLSVYQNRRWDGDFLTVKHLVDNQTLGNIKYFESHFDRFRPQVRQRWREQASEGGGILYDLGPHLIDQCLQLFGMPEKITAICEITRPGSNNIDFFNMMLHYPSMLASLQASLHCAGPNVRYKVQGDIGNYEKFGLDPQEDRLKAGVKPNTLDWAAENSDHYGKLYSADNVENIATITGGYQTFFKELHSAICQGTAAPVSAQDALLTIKLIELAMQSSQQQKTLKI</sequence>
<keyword evidence="7" id="KW-1185">Reference proteome</keyword>
<feature type="domain" description="Gfo/Idh/MocA-like oxidoreductase C-terminal" evidence="5">
    <location>
        <begin position="173"/>
        <end position="381"/>
    </location>
</feature>
<dbReference type="NCBIfam" id="NF008607">
    <property type="entry name" value="PRK11579.1"/>
    <property type="match status" value="1"/>
</dbReference>
<dbReference type="InterPro" id="IPR004104">
    <property type="entry name" value="Gfo/Idh/MocA-like_OxRdtase_C"/>
</dbReference>
<dbReference type="PATRIC" id="fig|1328313.3.peg.3774"/>
<evidence type="ECO:0000256" key="3">
    <source>
        <dbReference type="ARBA" id="ARBA00023002"/>
    </source>
</evidence>
<dbReference type="GO" id="GO:0000166">
    <property type="term" value="F:nucleotide binding"/>
    <property type="evidence" value="ECO:0007669"/>
    <property type="project" value="InterPro"/>
</dbReference>
<protein>
    <submittedName>
        <fullName evidence="6">Oxidoreductase domain-containing protein</fullName>
    </submittedName>
</protein>
<dbReference type="InterPro" id="IPR000683">
    <property type="entry name" value="Gfo/Idh/MocA-like_OxRdtase_N"/>
</dbReference>
<dbReference type="GO" id="GO:0016491">
    <property type="term" value="F:oxidoreductase activity"/>
    <property type="evidence" value="ECO:0007669"/>
    <property type="project" value="UniProtKB-KW"/>
</dbReference>
<dbReference type="STRING" id="1328313.DS2_18468"/>
<evidence type="ECO:0000259" key="4">
    <source>
        <dbReference type="Pfam" id="PF01408"/>
    </source>
</evidence>
<keyword evidence="3" id="KW-0560">Oxidoreductase</keyword>
<dbReference type="Pfam" id="PF01408">
    <property type="entry name" value="GFO_IDH_MocA"/>
    <property type="match status" value="1"/>
</dbReference>
<dbReference type="Gene3D" id="3.30.360.10">
    <property type="entry name" value="Dihydrodipicolinate Reductase, domain 2"/>
    <property type="match status" value="1"/>
</dbReference>
<comment type="similarity">
    <text evidence="1">Belongs to the Gfo/Idh/MocA family.</text>
</comment>
<evidence type="ECO:0000259" key="5">
    <source>
        <dbReference type="Pfam" id="PF02894"/>
    </source>
</evidence>
<keyword evidence="2" id="KW-0732">Signal</keyword>
<gene>
    <name evidence="6" type="ORF">DS2_18468</name>
</gene>
<accession>W7Q627</accession>
<feature type="domain" description="Gfo/Idh/MocA-like oxidoreductase N-terminal" evidence="4">
    <location>
        <begin position="44"/>
        <end position="160"/>
    </location>
</feature>
<dbReference type="PANTHER" id="PTHR43708:SF5">
    <property type="entry name" value="CONSERVED EXPRESSED OXIDOREDUCTASE (EUROFUNG)-RELATED"/>
    <property type="match status" value="1"/>
</dbReference>
<dbReference type="Gene3D" id="3.40.50.720">
    <property type="entry name" value="NAD(P)-binding Rossmann-like Domain"/>
    <property type="match status" value="1"/>
</dbReference>
<reference evidence="6 7" key="1">
    <citation type="journal article" date="2014" name="Genome Announc.">
        <title>Draft Genome Sequence of the Agar-Degrading Bacterium Catenovulum sp. Strain DS-2, Isolated from Intestines of Haliotis diversicolor.</title>
        <authorList>
            <person name="Shan D."/>
            <person name="Li X."/>
            <person name="Gu Z."/>
            <person name="Wei G."/>
            <person name="Gao Z."/>
            <person name="Shao Z."/>
        </authorList>
    </citation>
    <scope>NUCLEOTIDE SEQUENCE [LARGE SCALE GENOMIC DNA]</scope>
    <source>
        <strain evidence="6 7">DS-2</strain>
    </source>
</reference>
<dbReference type="PANTHER" id="PTHR43708">
    <property type="entry name" value="CONSERVED EXPRESSED OXIDOREDUCTASE (EUROFUNG)"/>
    <property type="match status" value="1"/>
</dbReference>
<evidence type="ECO:0000256" key="2">
    <source>
        <dbReference type="ARBA" id="ARBA00022729"/>
    </source>
</evidence>
<dbReference type="SUPFAM" id="SSF51735">
    <property type="entry name" value="NAD(P)-binding Rossmann-fold domains"/>
    <property type="match status" value="1"/>
</dbReference>
<evidence type="ECO:0000313" key="6">
    <source>
        <dbReference type="EMBL" id="EWH08229.1"/>
    </source>
</evidence>